<dbReference type="EMBL" id="UYJE01000702">
    <property type="protein sequence ID" value="VDH95574.1"/>
    <property type="molecule type" value="Genomic_DNA"/>
</dbReference>
<dbReference type="OrthoDB" id="3341596at2759"/>
<proteinExistence type="predicted"/>
<evidence type="ECO:0000313" key="1">
    <source>
        <dbReference type="EMBL" id="VDH95574.1"/>
    </source>
</evidence>
<gene>
    <name evidence="1" type="ORF">MGAL_10B090084</name>
</gene>
<evidence type="ECO:0000313" key="2">
    <source>
        <dbReference type="Proteomes" id="UP000596742"/>
    </source>
</evidence>
<protein>
    <submittedName>
        <fullName evidence="1">Uncharacterized protein</fullName>
    </submittedName>
</protein>
<dbReference type="AlphaFoldDB" id="A0A8B6BTY5"/>
<name>A0A8B6BTY5_MYTGA</name>
<dbReference type="Proteomes" id="UP000596742">
    <property type="component" value="Unassembled WGS sequence"/>
</dbReference>
<comment type="caution">
    <text evidence="1">The sequence shown here is derived from an EMBL/GenBank/DDBJ whole genome shotgun (WGS) entry which is preliminary data.</text>
</comment>
<sequence length="200" mass="22744">MSCAETGYTISYANLQTKLNHEKECIVSLKDVESKDTLVVNGITLRNRSVNFFDVEKSITSHVTIKDAPYELDDRYIVAQMIRFGQIVPGSVKRGYIKGTEIENGARYIDILNCEPVLPLRTSLGRFEVRLFADNNRTPCFHCKLIGHSSYQCKDRPKIMMSEGSVLLLTRNIKCHILDETVKVLSKTKKIKVIVSMVRK</sequence>
<reference evidence="1" key="1">
    <citation type="submission" date="2018-11" db="EMBL/GenBank/DDBJ databases">
        <authorList>
            <person name="Alioto T."/>
            <person name="Alioto T."/>
        </authorList>
    </citation>
    <scope>NUCLEOTIDE SEQUENCE</scope>
</reference>
<accession>A0A8B6BTY5</accession>
<organism evidence="1 2">
    <name type="scientific">Mytilus galloprovincialis</name>
    <name type="common">Mediterranean mussel</name>
    <dbReference type="NCBI Taxonomy" id="29158"/>
    <lineage>
        <taxon>Eukaryota</taxon>
        <taxon>Metazoa</taxon>
        <taxon>Spiralia</taxon>
        <taxon>Lophotrochozoa</taxon>
        <taxon>Mollusca</taxon>
        <taxon>Bivalvia</taxon>
        <taxon>Autobranchia</taxon>
        <taxon>Pteriomorphia</taxon>
        <taxon>Mytilida</taxon>
        <taxon>Mytiloidea</taxon>
        <taxon>Mytilidae</taxon>
        <taxon>Mytilinae</taxon>
        <taxon>Mytilus</taxon>
    </lineage>
</organism>
<keyword evidence="2" id="KW-1185">Reference proteome</keyword>